<comment type="caution">
    <text evidence="2">The sequence shown here is derived from an EMBL/GenBank/DDBJ whole genome shotgun (WGS) entry which is preliminary data.</text>
</comment>
<dbReference type="AlphaFoldDB" id="A0AAV5L1P0"/>
<keyword evidence="1" id="KW-0472">Membrane</keyword>
<dbReference type="InterPro" id="IPR032675">
    <property type="entry name" value="LRR_dom_sf"/>
</dbReference>
<evidence type="ECO:0000313" key="3">
    <source>
        <dbReference type="Proteomes" id="UP001054252"/>
    </source>
</evidence>
<name>A0AAV5L1P0_9ROSI</name>
<protein>
    <submittedName>
        <fullName evidence="2">Uncharacterized protein</fullName>
    </submittedName>
</protein>
<keyword evidence="1" id="KW-0812">Transmembrane</keyword>
<dbReference type="Proteomes" id="UP001054252">
    <property type="component" value="Unassembled WGS sequence"/>
</dbReference>
<reference evidence="2 3" key="1">
    <citation type="journal article" date="2021" name="Commun. Biol.">
        <title>The genome of Shorea leprosula (Dipterocarpaceae) highlights the ecological relevance of drought in aseasonal tropical rainforests.</title>
        <authorList>
            <person name="Ng K.K.S."/>
            <person name="Kobayashi M.J."/>
            <person name="Fawcett J.A."/>
            <person name="Hatakeyama M."/>
            <person name="Paape T."/>
            <person name="Ng C.H."/>
            <person name="Ang C.C."/>
            <person name="Tnah L.H."/>
            <person name="Lee C.T."/>
            <person name="Nishiyama T."/>
            <person name="Sese J."/>
            <person name="O'Brien M.J."/>
            <person name="Copetti D."/>
            <person name="Mohd Noor M.I."/>
            <person name="Ong R.C."/>
            <person name="Putra M."/>
            <person name="Sireger I.Z."/>
            <person name="Indrioko S."/>
            <person name="Kosugi Y."/>
            <person name="Izuno A."/>
            <person name="Isagi Y."/>
            <person name="Lee S.L."/>
            <person name="Shimizu K.K."/>
        </authorList>
    </citation>
    <scope>NUCLEOTIDE SEQUENCE [LARGE SCALE GENOMIC DNA]</scope>
    <source>
        <strain evidence="2">214</strain>
    </source>
</reference>
<organism evidence="2 3">
    <name type="scientific">Rubroshorea leprosula</name>
    <dbReference type="NCBI Taxonomy" id="152421"/>
    <lineage>
        <taxon>Eukaryota</taxon>
        <taxon>Viridiplantae</taxon>
        <taxon>Streptophyta</taxon>
        <taxon>Embryophyta</taxon>
        <taxon>Tracheophyta</taxon>
        <taxon>Spermatophyta</taxon>
        <taxon>Magnoliopsida</taxon>
        <taxon>eudicotyledons</taxon>
        <taxon>Gunneridae</taxon>
        <taxon>Pentapetalae</taxon>
        <taxon>rosids</taxon>
        <taxon>malvids</taxon>
        <taxon>Malvales</taxon>
        <taxon>Dipterocarpaceae</taxon>
        <taxon>Rubroshorea</taxon>
    </lineage>
</organism>
<proteinExistence type="predicted"/>
<accession>A0AAV5L1P0</accession>
<dbReference type="PANTHER" id="PTHR38926">
    <property type="entry name" value="F-BOX DOMAIN CONTAINING PROTEIN, EXPRESSED"/>
    <property type="match status" value="1"/>
</dbReference>
<sequence>MPSIANPPYLMEAIAKNCKNFFELKVMGTINFYFAFALVMCLPKLKVLSLRCTMLKRDALIIILDGLQSLEVLNTSHCLLIEVQPPPFSRRIIKELDETILEKASCLLEFKICIKDSCIMYQRTKADEGLLGWYRYEEGLWKADGMSSLAL</sequence>
<evidence type="ECO:0000256" key="1">
    <source>
        <dbReference type="SAM" id="Phobius"/>
    </source>
</evidence>
<dbReference type="PANTHER" id="PTHR38926:SF13">
    <property type="entry name" value="F-BOX DOMAIN CONTAINING PROTEIN, EXPRESSED"/>
    <property type="match status" value="1"/>
</dbReference>
<dbReference type="SUPFAM" id="SSF52047">
    <property type="entry name" value="RNI-like"/>
    <property type="match status" value="1"/>
</dbReference>
<keyword evidence="1" id="KW-1133">Transmembrane helix</keyword>
<evidence type="ECO:0000313" key="2">
    <source>
        <dbReference type="EMBL" id="GKV31094.1"/>
    </source>
</evidence>
<dbReference type="EMBL" id="BPVZ01000090">
    <property type="protein sequence ID" value="GKV31094.1"/>
    <property type="molecule type" value="Genomic_DNA"/>
</dbReference>
<keyword evidence="3" id="KW-1185">Reference proteome</keyword>
<gene>
    <name evidence="2" type="ORF">SLEP1_g39831</name>
</gene>
<dbReference type="Gene3D" id="3.80.10.10">
    <property type="entry name" value="Ribonuclease Inhibitor"/>
    <property type="match status" value="1"/>
</dbReference>
<feature type="transmembrane region" description="Helical" evidence="1">
    <location>
        <begin position="30"/>
        <end position="47"/>
    </location>
</feature>